<accession>A0A420ML68</accession>
<organism evidence="2 3">
    <name type="scientific">Fusarium oxysporum</name>
    <name type="common">Fusarium vascular wilt</name>
    <dbReference type="NCBI Taxonomy" id="5507"/>
    <lineage>
        <taxon>Eukaryota</taxon>
        <taxon>Fungi</taxon>
        <taxon>Dikarya</taxon>
        <taxon>Ascomycota</taxon>
        <taxon>Pezizomycotina</taxon>
        <taxon>Sordariomycetes</taxon>
        <taxon>Hypocreomycetidae</taxon>
        <taxon>Hypocreales</taxon>
        <taxon>Nectriaceae</taxon>
        <taxon>Fusarium</taxon>
        <taxon>Fusarium oxysporum species complex</taxon>
    </lineage>
</organism>
<evidence type="ECO:0000313" key="2">
    <source>
        <dbReference type="EMBL" id="RKK68776.1"/>
    </source>
</evidence>
<protein>
    <recommendedName>
        <fullName evidence="4">Secreted protein</fullName>
    </recommendedName>
</protein>
<dbReference type="Proteomes" id="UP000285084">
    <property type="component" value="Unassembled WGS sequence"/>
</dbReference>
<evidence type="ECO:0000313" key="3">
    <source>
        <dbReference type="Proteomes" id="UP000285084"/>
    </source>
</evidence>
<evidence type="ECO:0000256" key="1">
    <source>
        <dbReference type="SAM" id="SignalP"/>
    </source>
</evidence>
<dbReference type="EMBL" id="MRCX01000176">
    <property type="protein sequence ID" value="RKK68776.1"/>
    <property type="molecule type" value="Genomic_DNA"/>
</dbReference>
<evidence type="ECO:0008006" key="4">
    <source>
        <dbReference type="Google" id="ProtNLM"/>
    </source>
</evidence>
<proteinExistence type="predicted"/>
<name>A0A420ML68_FUSOX</name>
<comment type="caution">
    <text evidence="2">The sequence shown here is derived from an EMBL/GenBank/DDBJ whole genome shotgun (WGS) entry which is preliminary data.</text>
</comment>
<gene>
    <name evidence="2" type="ORF">BFJ69_g13336</name>
</gene>
<dbReference type="AlphaFoldDB" id="A0A420ML68"/>
<reference evidence="2 3" key="1">
    <citation type="journal article" date="2018" name="Sci. Rep.">
        <title>Characterisation of pathogen-specific regions and novel effector candidates in Fusarium oxysporum f. sp. cepae.</title>
        <authorList>
            <person name="Armitage A.D."/>
            <person name="Taylor A."/>
            <person name="Sobczyk M.K."/>
            <person name="Baxter L."/>
            <person name="Greenfield B.P."/>
            <person name="Bates H.J."/>
            <person name="Wilson F."/>
            <person name="Jackson A.C."/>
            <person name="Ott S."/>
            <person name="Harrison R.J."/>
            <person name="Clarkson J.P."/>
        </authorList>
    </citation>
    <scope>NUCLEOTIDE SEQUENCE [LARGE SCALE GENOMIC DNA]</scope>
    <source>
        <strain evidence="2 3">Fo_A13</strain>
    </source>
</reference>
<sequence>MLGIALASLSASLSSFFFAMVSRAASKARAPAWSNDSSTASLATHFPNACALCQKVLFAATASMTSGATASTAPSVAAAPVPSATTVADASLAAISVATASPAAVDQYARKL</sequence>
<keyword evidence="1" id="KW-0732">Signal</keyword>
<feature type="chain" id="PRO_5019322839" description="Secreted protein" evidence="1">
    <location>
        <begin position="25"/>
        <end position="112"/>
    </location>
</feature>
<feature type="signal peptide" evidence="1">
    <location>
        <begin position="1"/>
        <end position="24"/>
    </location>
</feature>